<accession>A0A5P2G7F3</accession>
<dbReference type="PANTHER" id="PTHR11695">
    <property type="entry name" value="ALCOHOL DEHYDROGENASE RELATED"/>
    <property type="match status" value="1"/>
</dbReference>
<protein>
    <submittedName>
        <fullName evidence="3">NADP-dependent oxidoreductase</fullName>
    </submittedName>
</protein>
<proteinExistence type="predicted"/>
<dbReference type="GO" id="GO:0008270">
    <property type="term" value="F:zinc ion binding"/>
    <property type="evidence" value="ECO:0007669"/>
    <property type="project" value="InterPro"/>
</dbReference>
<dbReference type="OrthoDB" id="634508at2"/>
<dbReference type="GO" id="GO:0016491">
    <property type="term" value="F:oxidoreductase activity"/>
    <property type="evidence" value="ECO:0007669"/>
    <property type="project" value="UniProtKB-KW"/>
</dbReference>
<dbReference type="SUPFAM" id="SSF50129">
    <property type="entry name" value="GroES-like"/>
    <property type="match status" value="1"/>
</dbReference>
<feature type="domain" description="Enoyl reductase (ER)" evidence="2">
    <location>
        <begin position="10"/>
        <end position="309"/>
    </location>
</feature>
<keyword evidence="4" id="KW-1185">Reference proteome</keyword>
<dbReference type="SUPFAM" id="SSF51735">
    <property type="entry name" value="NAD(P)-binding Rossmann-fold domains"/>
    <property type="match status" value="1"/>
</dbReference>
<dbReference type="Gene3D" id="3.90.180.10">
    <property type="entry name" value="Medium-chain alcohol dehydrogenases, catalytic domain"/>
    <property type="match status" value="1"/>
</dbReference>
<evidence type="ECO:0000256" key="1">
    <source>
        <dbReference type="ARBA" id="ARBA00023002"/>
    </source>
</evidence>
<evidence type="ECO:0000259" key="2">
    <source>
        <dbReference type="SMART" id="SM00829"/>
    </source>
</evidence>
<dbReference type="Pfam" id="PF08240">
    <property type="entry name" value="ADH_N"/>
    <property type="match status" value="1"/>
</dbReference>
<dbReference type="EMBL" id="CP044016">
    <property type="protein sequence ID" value="QES89143.1"/>
    <property type="molecule type" value="Genomic_DNA"/>
</dbReference>
<keyword evidence="1" id="KW-0560">Oxidoreductase</keyword>
<dbReference type="Proteomes" id="UP000292424">
    <property type="component" value="Chromosome"/>
</dbReference>
<organism evidence="3 4">
    <name type="scientific">Rhizosphaericola mali</name>
    <dbReference type="NCBI Taxonomy" id="2545455"/>
    <lineage>
        <taxon>Bacteria</taxon>
        <taxon>Pseudomonadati</taxon>
        <taxon>Bacteroidota</taxon>
        <taxon>Chitinophagia</taxon>
        <taxon>Chitinophagales</taxon>
        <taxon>Chitinophagaceae</taxon>
        <taxon>Rhizosphaericola</taxon>
    </lineage>
</organism>
<name>A0A5P2G7F3_9BACT</name>
<dbReference type="Pfam" id="PF13602">
    <property type="entry name" value="ADH_zinc_N_2"/>
    <property type="match status" value="1"/>
</dbReference>
<sequence>MKAIVLNAPGGVDQLEYQDFDIPTIQDGEVLVKVKAISINPVDVKSRAGHGMYGMLKDFRPLILGWDISGVVEETKSDKFKVGDAVFGMVNFPGHGKAYAEYVAAPAAHLALKPANIDFNEAAATTLVALTAWQALVENGKVQKGQKVLIHAASGGVGHIAVQIAKYLGAEVTGTSSEKNKDFVLSLGADHHIDYHNYDWIAQKREFDFVLDTIGGNNIDNSLAVTKEGGTVISIPSGLNENVTEKAKALGVNGYFILVHSNGKQMQQIADLLTNGTIKTTIAQKFPFSQMREAHLQQETARTVGKIIVEL</sequence>
<dbReference type="InterPro" id="IPR050700">
    <property type="entry name" value="YIM1/Zinc_Alcohol_DH_Fams"/>
</dbReference>
<dbReference type="InterPro" id="IPR036291">
    <property type="entry name" value="NAD(P)-bd_dom_sf"/>
</dbReference>
<evidence type="ECO:0000313" key="3">
    <source>
        <dbReference type="EMBL" id="QES89143.1"/>
    </source>
</evidence>
<dbReference type="CDD" id="cd05289">
    <property type="entry name" value="MDR_like_2"/>
    <property type="match status" value="1"/>
</dbReference>
<dbReference type="InterPro" id="IPR020843">
    <property type="entry name" value="ER"/>
</dbReference>
<dbReference type="SMART" id="SM00829">
    <property type="entry name" value="PKS_ER"/>
    <property type="match status" value="1"/>
</dbReference>
<dbReference type="InterPro" id="IPR002364">
    <property type="entry name" value="Quin_OxRdtase/zeta-crystal_CS"/>
</dbReference>
<dbReference type="InterPro" id="IPR011032">
    <property type="entry name" value="GroES-like_sf"/>
</dbReference>
<evidence type="ECO:0000313" key="4">
    <source>
        <dbReference type="Proteomes" id="UP000292424"/>
    </source>
</evidence>
<dbReference type="InterPro" id="IPR013154">
    <property type="entry name" value="ADH-like_N"/>
</dbReference>
<reference evidence="3 4" key="1">
    <citation type="submission" date="2019-09" db="EMBL/GenBank/DDBJ databases">
        <title>Complete genome sequence of Arachidicoccus sp. B3-10 isolated from apple orchard soil.</title>
        <authorList>
            <person name="Kim H.S."/>
            <person name="Han K.-I."/>
            <person name="Suh M.K."/>
            <person name="Lee K.C."/>
            <person name="Eom M.K."/>
            <person name="Kim J.-S."/>
            <person name="Kang S.W."/>
            <person name="Sin Y."/>
            <person name="Lee J.-S."/>
        </authorList>
    </citation>
    <scope>NUCLEOTIDE SEQUENCE [LARGE SCALE GENOMIC DNA]</scope>
    <source>
        <strain evidence="3 4">B3-10</strain>
    </source>
</reference>
<gene>
    <name evidence="3" type="ORF">E0W69_010885</name>
</gene>
<dbReference type="PROSITE" id="PS01162">
    <property type="entry name" value="QOR_ZETA_CRYSTAL"/>
    <property type="match status" value="1"/>
</dbReference>
<dbReference type="RefSeq" id="WP_131330089.1">
    <property type="nucleotide sequence ID" value="NZ_CP044016.1"/>
</dbReference>
<dbReference type="AlphaFoldDB" id="A0A5P2G7F3"/>
<dbReference type="KEGG" id="arac:E0W69_010885"/>
<dbReference type="Gene3D" id="3.40.50.720">
    <property type="entry name" value="NAD(P)-binding Rossmann-like Domain"/>
    <property type="match status" value="1"/>
</dbReference>
<dbReference type="PANTHER" id="PTHR11695:SF294">
    <property type="entry name" value="RETICULON-4-INTERACTING PROTEIN 1, MITOCHONDRIAL"/>
    <property type="match status" value="1"/>
</dbReference>